<dbReference type="AlphaFoldDB" id="A0A1H0ICK7"/>
<evidence type="ECO:0000313" key="2">
    <source>
        <dbReference type="Proteomes" id="UP000199677"/>
    </source>
</evidence>
<proteinExistence type="predicted"/>
<protein>
    <submittedName>
        <fullName evidence="1">Uncharacterized protein</fullName>
    </submittedName>
</protein>
<dbReference type="STRING" id="416873.SAMN04487951_11943"/>
<sequence>MNKLESKTLRLRLLEENDADFFMSLRFGECYNACLSAVAPDVEAHKQWSKKNATIKLEIRTTSSLSTLMAHLAEPFECMTCGKFPSAGEA</sequence>
<reference evidence="2" key="1">
    <citation type="submission" date="2016-10" db="EMBL/GenBank/DDBJ databases">
        <authorList>
            <person name="Varghese N."/>
            <person name="Submissions S."/>
        </authorList>
    </citation>
    <scope>NUCLEOTIDE SEQUENCE [LARGE SCALE GENOMIC DNA]</scope>
    <source>
        <strain evidence="2">CGMCC 1.6494</strain>
    </source>
</reference>
<dbReference type="EMBL" id="FNII01000019">
    <property type="protein sequence ID" value="SDO29113.1"/>
    <property type="molecule type" value="Genomic_DNA"/>
</dbReference>
<name>A0A1H0ICK7_9GAMM</name>
<organism evidence="1 2">
    <name type="scientific">Vreelandella arcis</name>
    <dbReference type="NCBI Taxonomy" id="416873"/>
    <lineage>
        <taxon>Bacteria</taxon>
        <taxon>Pseudomonadati</taxon>
        <taxon>Pseudomonadota</taxon>
        <taxon>Gammaproteobacteria</taxon>
        <taxon>Oceanospirillales</taxon>
        <taxon>Halomonadaceae</taxon>
        <taxon>Vreelandella</taxon>
    </lineage>
</organism>
<accession>A0A1H0ICK7</accession>
<keyword evidence="2" id="KW-1185">Reference proteome</keyword>
<gene>
    <name evidence="1" type="ORF">SAMN04487951_11943</name>
</gene>
<evidence type="ECO:0000313" key="1">
    <source>
        <dbReference type="EMBL" id="SDO29113.1"/>
    </source>
</evidence>
<dbReference type="Proteomes" id="UP000199677">
    <property type="component" value="Unassembled WGS sequence"/>
</dbReference>